<sequence length="196" mass="21111">MVGMLASALNTPLLFPVPGAASISLLEVSGSTEAAESAKVEGALIPQTVEGERQDAVPTDPKVQQPIQPTRLGTAEMWQSPGPSERSGWKGRGVHSQLVCCQHGNIWYGHCPHRYQTQQNSAKTRVEGDCQAVPPQWMEGALELLAATSEPPEEISEEQKETLEQETTPATNISSSSPDEAIMPPPPTTADDFKHF</sequence>
<organism evidence="2 3">
    <name type="scientific">Chelonia mydas</name>
    <name type="common">Green sea-turtle</name>
    <name type="synonym">Chelonia agassizi</name>
    <dbReference type="NCBI Taxonomy" id="8469"/>
    <lineage>
        <taxon>Eukaryota</taxon>
        <taxon>Metazoa</taxon>
        <taxon>Chordata</taxon>
        <taxon>Craniata</taxon>
        <taxon>Vertebrata</taxon>
        <taxon>Euteleostomi</taxon>
        <taxon>Archelosauria</taxon>
        <taxon>Testudinata</taxon>
        <taxon>Testudines</taxon>
        <taxon>Cryptodira</taxon>
        <taxon>Durocryptodira</taxon>
        <taxon>Americhelydia</taxon>
        <taxon>Chelonioidea</taxon>
        <taxon>Cheloniidae</taxon>
        <taxon>Chelonia</taxon>
    </lineage>
</organism>
<feature type="compositionally biased region" description="Polar residues" evidence="1">
    <location>
        <begin position="169"/>
        <end position="178"/>
    </location>
</feature>
<evidence type="ECO:0000256" key="1">
    <source>
        <dbReference type="SAM" id="MobiDB-lite"/>
    </source>
</evidence>
<evidence type="ECO:0000313" key="2">
    <source>
        <dbReference type="EMBL" id="EMP35893.1"/>
    </source>
</evidence>
<evidence type="ECO:0000313" key="3">
    <source>
        <dbReference type="Proteomes" id="UP000031443"/>
    </source>
</evidence>
<reference evidence="3" key="1">
    <citation type="journal article" date="2013" name="Nat. Genet.">
        <title>The draft genomes of soft-shell turtle and green sea turtle yield insights into the development and evolution of the turtle-specific body plan.</title>
        <authorList>
            <person name="Wang Z."/>
            <person name="Pascual-Anaya J."/>
            <person name="Zadissa A."/>
            <person name="Li W."/>
            <person name="Niimura Y."/>
            <person name="Huang Z."/>
            <person name="Li C."/>
            <person name="White S."/>
            <person name="Xiong Z."/>
            <person name="Fang D."/>
            <person name="Wang B."/>
            <person name="Ming Y."/>
            <person name="Chen Y."/>
            <person name="Zheng Y."/>
            <person name="Kuraku S."/>
            <person name="Pignatelli M."/>
            <person name="Herrero J."/>
            <person name="Beal K."/>
            <person name="Nozawa M."/>
            <person name="Li Q."/>
            <person name="Wang J."/>
            <person name="Zhang H."/>
            <person name="Yu L."/>
            <person name="Shigenobu S."/>
            <person name="Wang J."/>
            <person name="Liu J."/>
            <person name="Flicek P."/>
            <person name="Searle S."/>
            <person name="Wang J."/>
            <person name="Kuratani S."/>
            <person name="Yin Y."/>
            <person name="Aken B."/>
            <person name="Zhang G."/>
            <person name="Irie N."/>
        </authorList>
    </citation>
    <scope>NUCLEOTIDE SEQUENCE [LARGE SCALE GENOMIC DNA]</scope>
</reference>
<dbReference type="AlphaFoldDB" id="M7BV01"/>
<protein>
    <submittedName>
        <fullName evidence="2">Uncharacterized protein</fullName>
    </submittedName>
</protein>
<name>M7BV01_CHEMY</name>
<keyword evidence="3" id="KW-1185">Reference proteome</keyword>
<feature type="region of interest" description="Disordered" evidence="1">
    <location>
        <begin position="49"/>
        <end position="91"/>
    </location>
</feature>
<feature type="region of interest" description="Disordered" evidence="1">
    <location>
        <begin position="149"/>
        <end position="196"/>
    </location>
</feature>
<gene>
    <name evidence="2" type="ORF">UY3_06921</name>
</gene>
<accession>M7BV01</accession>
<dbReference type="EMBL" id="KB527245">
    <property type="protein sequence ID" value="EMP35893.1"/>
    <property type="molecule type" value="Genomic_DNA"/>
</dbReference>
<dbReference type="Proteomes" id="UP000031443">
    <property type="component" value="Unassembled WGS sequence"/>
</dbReference>
<proteinExistence type="predicted"/>